<gene>
    <name evidence="1" type="ORF">C8E01_1281</name>
</gene>
<protein>
    <submittedName>
        <fullName evidence="1">Uncharacterized protein</fullName>
    </submittedName>
</protein>
<dbReference type="EMBL" id="QEKI01000028">
    <property type="protein sequence ID" value="PVY36076.1"/>
    <property type="molecule type" value="Genomic_DNA"/>
</dbReference>
<comment type="caution">
    <text evidence="1">The sequence shown here is derived from an EMBL/GenBank/DDBJ whole genome shotgun (WGS) entry which is preliminary data.</text>
</comment>
<name>A0A2U1AI40_9BACT</name>
<proteinExistence type="predicted"/>
<sequence>MLISITTFGSYVTVNRKPININITTPISQLRRRMAKSVDRDCKFTDFKSGVSFRLF</sequence>
<organism evidence="1 2">
    <name type="scientific">Pontibacter virosus</name>
    <dbReference type="NCBI Taxonomy" id="1765052"/>
    <lineage>
        <taxon>Bacteria</taxon>
        <taxon>Pseudomonadati</taxon>
        <taxon>Bacteroidota</taxon>
        <taxon>Cytophagia</taxon>
        <taxon>Cytophagales</taxon>
        <taxon>Hymenobacteraceae</taxon>
        <taxon>Pontibacter</taxon>
    </lineage>
</organism>
<reference evidence="1 2" key="1">
    <citation type="submission" date="2018-04" db="EMBL/GenBank/DDBJ databases">
        <title>Genomic Encyclopedia of Type Strains, Phase IV (KMG-IV): sequencing the most valuable type-strain genomes for metagenomic binning, comparative biology and taxonomic classification.</title>
        <authorList>
            <person name="Goeker M."/>
        </authorList>
    </citation>
    <scope>NUCLEOTIDE SEQUENCE [LARGE SCALE GENOMIC DNA]</scope>
    <source>
        <strain evidence="1 2">DSM 100231</strain>
    </source>
</reference>
<evidence type="ECO:0000313" key="2">
    <source>
        <dbReference type="Proteomes" id="UP000245466"/>
    </source>
</evidence>
<keyword evidence="2" id="KW-1185">Reference proteome</keyword>
<dbReference type="Proteomes" id="UP000245466">
    <property type="component" value="Unassembled WGS sequence"/>
</dbReference>
<evidence type="ECO:0000313" key="1">
    <source>
        <dbReference type="EMBL" id="PVY36076.1"/>
    </source>
</evidence>
<accession>A0A2U1AI40</accession>
<dbReference type="AlphaFoldDB" id="A0A2U1AI40"/>